<keyword evidence="3" id="KW-1133">Transmembrane helix</keyword>
<comment type="similarity">
    <text evidence="1">Belongs to the GSKIP family.</text>
</comment>
<feature type="compositionally biased region" description="Polar residues" evidence="2">
    <location>
        <begin position="47"/>
        <end position="58"/>
    </location>
</feature>
<dbReference type="GO" id="GO:0051018">
    <property type="term" value="F:protein kinase A binding"/>
    <property type="evidence" value="ECO:0007669"/>
    <property type="project" value="TreeGrafter"/>
</dbReference>
<dbReference type="PANTHER" id="PTHR12490">
    <property type="entry name" value="GSK3B-INTERACTING PROTEIN"/>
    <property type="match status" value="1"/>
</dbReference>
<dbReference type="GO" id="GO:0005737">
    <property type="term" value="C:cytoplasm"/>
    <property type="evidence" value="ECO:0007669"/>
    <property type="project" value="TreeGrafter"/>
</dbReference>
<dbReference type="PANTHER" id="PTHR12490:SF4">
    <property type="entry name" value="GSK3B-INTERACTING PROTEIN"/>
    <property type="match status" value="1"/>
</dbReference>
<dbReference type="InterPro" id="IPR007967">
    <property type="entry name" value="GSKIP_dom"/>
</dbReference>
<reference evidence="5" key="1">
    <citation type="submission" date="2012-11" db="EMBL/GenBank/DDBJ databases">
        <authorList>
            <person name="Lucero-Rivera Y.E."/>
            <person name="Tovar-Ramirez D."/>
        </authorList>
    </citation>
    <scope>NUCLEOTIDE SEQUENCE</scope>
    <source>
        <tissue evidence="5">Salivary gland</tissue>
    </source>
</reference>
<feature type="compositionally biased region" description="Low complexity" evidence="2">
    <location>
        <begin position="66"/>
        <end position="82"/>
    </location>
</feature>
<feature type="region of interest" description="Disordered" evidence="2">
    <location>
        <begin position="47"/>
        <end position="82"/>
    </location>
</feature>
<dbReference type="InterPro" id="IPR037395">
    <property type="entry name" value="GSKIP"/>
</dbReference>
<dbReference type="Pfam" id="PF05303">
    <property type="entry name" value="GSKIP_dom"/>
    <property type="match status" value="1"/>
</dbReference>
<keyword evidence="3" id="KW-0472">Membrane</keyword>
<organism evidence="5">
    <name type="scientific">Rhipicephalus pulchellus</name>
    <name type="common">Yellow backed tick</name>
    <name type="synonym">Dermacentor pulchellus</name>
    <dbReference type="NCBI Taxonomy" id="72859"/>
    <lineage>
        <taxon>Eukaryota</taxon>
        <taxon>Metazoa</taxon>
        <taxon>Ecdysozoa</taxon>
        <taxon>Arthropoda</taxon>
        <taxon>Chelicerata</taxon>
        <taxon>Arachnida</taxon>
        <taxon>Acari</taxon>
        <taxon>Parasitiformes</taxon>
        <taxon>Ixodida</taxon>
        <taxon>Ixodoidea</taxon>
        <taxon>Ixodidae</taxon>
        <taxon>Rhipicephalinae</taxon>
        <taxon>Rhipicephalus</taxon>
        <taxon>Rhipicephalus</taxon>
    </lineage>
</organism>
<keyword evidence="3" id="KW-0812">Transmembrane</keyword>
<dbReference type="AlphaFoldDB" id="L7MGH3"/>
<feature type="transmembrane region" description="Helical" evidence="3">
    <location>
        <begin position="12"/>
        <end position="35"/>
    </location>
</feature>
<evidence type="ECO:0000256" key="1">
    <source>
        <dbReference type="ARBA" id="ARBA00009571"/>
    </source>
</evidence>
<dbReference type="SUPFAM" id="SSF103107">
    <property type="entry name" value="Hypothetical protein c14orf129, hspc210"/>
    <property type="match status" value="1"/>
</dbReference>
<evidence type="ECO:0000256" key="3">
    <source>
        <dbReference type="SAM" id="Phobius"/>
    </source>
</evidence>
<name>L7MGH3_RHIPC</name>
<protein>
    <recommendedName>
        <fullName evidence="4">GSKIP domain-containing protein</fullName>
    </recommendedName>
</protein>
<dbReference type="GO" id="GO:0060828">
    <property type="term" value="P:regulation of canonical Wnt signaling pathway"/>
    <property type="evidence" value="ECO:0007669"/>
    <property type="project" value="InterPro"/>
</dbReference>
<feature type="domain" description="GSKIP" evidence="4">
    <location>
        <begin position="97"/>
        <end position="195"/>
    </location>
</feature>
<dbReference type="InterPro" id="IPR023231">
    <property type="entry name" value="GSKIP_dom_sf"/>
</dbReference>
<sequence length="212" mass="23329">PLVVDVCRVCSVCCGGAALSWCASLCVLLLVVRWFSSHCLGSLMTTATPSASELPSSPSKEDTTDKSTMTTKPSKSSKETVSPSSKVFHYGIEEVPFQQELKSIIEEIRFAVADVGMSTLPSDELASYFNLQTKEGKRMCVMMSRQGFQVVGNDYDTRDIEDGQYFETVNALLDSISPTYRRLFSEALTKKLQELQKDDQSIDEMSAGSTSK</sequence>
<feature type="non-terminal residue" evidence="5">
    <location>
        <position position="1"/>
    </location>
</feature>
<evidence type="ECO:0000256" key="2">
    <source>
        <dbReference type="SAM" id="MobiDB-lite"/>
    </source>
</evidence>
<dbReference type="GO" id="GO:0019207">
    <property type="term" value="F:kinase regulator activity"/>
    <property type="evidence" value="ECO:0007669"/>
    <property type="project" value="TreeGrafter"/>
</dbReference>
<evidence type="ECO:0000313" key="5">
    <source>
        <dbReference type="EMBL" id="JAA63055.1"/>
    </source>
</evidence>
<dbReference type="Gene3D" id="3.30.2280.10">
    <property type="entry name" value="Hypothetical protein (hspc210)"/>
    <property type="match status" value="1"/>
</dbReference>
<accession>L7MGH3</accession>
<reference evidence="5" key="2">
    <citation type="journal article" date="2015" name="J. Proteomics">
        <title>Sexual differences in the sialomes of the zebra tick, Rhipicephalus pulchellus.</title>
        <authorList>
            <person name="Tan A.W."/>
            <person name="Francischetti I.M."/>
            <person name="Slovak M."/>
            <person name="Kini R.M."/>
            <person name="Ribeiro J.M."/>
        </authorList>
    </citation>
    <scope>NUCLEOTIDE SEQUENCE</scope>
    <source>
        <tissue evidence="5">Salivary gland</tissue>
    </source>
</reference>
<dbReference type="EMBL" id="GACK01001979">
    <property type="protein sequence ID" value="JAA63055.1"/>
    <property type="molecule type" value="mRNA"/>
</dbReference>
<evidence type="ECO:0000259" key="4">
    <source>
        <dbReference type="Pfam" id="PF05303"/>
    </source>
</evidence>
<proteinExistence type="evidence at transcript level"/>